<dbReference type="OrthoDB" id="9770286at2"/>
<dbReference type="GO" id="GO:0050660">
    <property type="term" value="F:flavin adenine dinucleotide binding"/>
    <property type="evidence" value="ECO:0007669"/>
    <property type="project" value="InterPro"/>
</dbReference>
<sequence length="339" mass="36103">MNLSDYKGILVFAEQRDGVIQNVGLELIGEAKKLAAKLNVSVTAALVGHKIEGLAQTLVEYGADKVVVVDNELLKQYDTEAYAQALTAIINAKKPEIVLLGATTLGRDLAPRVSSRISTGLTADCTKLDIDDETKVFGMTRPAFGGNLMATIVCPDHRPQMATVRPGVMQKLAKEEGKKGEVEVLPLTIDTSKMKVKILDVVKETTKKVDITEAKILVSGGRGVGSKENFKNLEAVASKIGAIVSGSRAAVDAGYIEQARQVGQTGKTVRPNIYFACGISGAIQHMAGMEESEYIIAINKDKDAPMFGIADLGIVGDVNKVLPLLAEELAKAIEAKKAN</sequence>
<evidence type="ECO:0000256" key="4">
    <source>
        <dbReference type="ARBA" id="ARBA00022982"/>
    </source>
</evidence>
<dbReference type="EMBL" id="CVLB01000003">
    <property type="protein sequence ID" value="CRF35598.1"/>
    <property type="molecule type" value="Genomic_DNA"/>
</dbReference>
<feature type="binding site" evidence="8">
    <location>
        <begin position="261"/>
        <end position="265"/>
    </location>
    <ligand>
        <name>FAD</name>
        <dbReference type="ChEBI" id="CHEBI:57692"/>
    </ligand>
</feature>
<accession>A0A0G4KAJ6</accession>
<evidence type="ECO:0000313" key="11">
    <source>
        <dbReference type="Proteomes" id="UP000043763"/>
    </source>
</evidence>
<dbReference type="RefSeq" id="WP_048596119.1">
    <property type="nucleotide sequence ID" value="NZ_CVLB01000003.1"/>
</dbReference>
<comment type="function">
    <text evidence="5">The electron transfer flavoprotein serves as a specific electron acceptor for other dehydrogenases. It transfers the electrons to the main respiratory chain via ETF-ubiquinone oxidoreductase (ETF dehydrogenase).</text>
</comment>
<dbReference type="PIRSF" id="PIRSF000089">
    <property type="entry name" value="Electra_flavoP_a"/>
    <property type="match status" value="1"/>
</dbReference>
<dbReference type="PANTHER" id="PTHR43153:SF1">
    <property type="entry name" value="ELECTRON TRANSFER FLAVOPROTEIN SUBUNIT ALPHA, MITOCHONDRIAL"/>
    <property type="match status" value="1"/>
</dbReference>
<comment type="similarity">
    <text evidence="1">Belongs to the ETF alpha-subunit/FixB family.</text>
</comment>
<feature type="binding site" evidence="8">
    <location>
        <begin position="247"/>
        <end position="248"/>
    </location>
    <ligand>
        <name>FAD</name>
        <dbReference type="ChEBI" id="CHEBI:57692"/>
    </ligand>
</feature>
<dbReference type="InterPro" id="IPR029035">
    <property type="entry name" value="DHS-like_NAD/FAD-binding_dom"/>
</dbReference>
<keyword evidence="2" id="KW-0285">Flavoprotein</keyword>
<evidence type="ECO:0000259" key="9">
    <source>
        <dbReference type="SMART" id="SM00893"/>
    </source>
</evidence>
<keyword evidence="11" id="KW-1185">Reference proteome</keyword>
<name>A0A0G4KAJ6_9SPIR</name>
<keyword evidence="3 8" id="KW-0274">FAD</keyword>
<feature type="binding site" evidence="8">
    <location>
        <position position="222"/>
    </location>
    <ligand>
        <name>FAD</name>
        <dbReference type="ChEBI" id="CHEBI:57692"/>
    </ligand>
</feature>
<reference evidence="11" key="1">
    <citation type="submission" date="2015-04" db="EMBL/GenBank/DDBJ databases">
        <authorList>
            <person name="Mushtaq Mamoona"/>
        </authorList>
    </citation>
    <scope>NUCLEOTIDE SEQUENCE [LARGE SCALE GENOMIC DNA]</scope>
    <source>
        <strain evidence="11">AN4859/03</strain>
    </source>
</reference>
<dbReference type="SUPFAM" id="SSF52402">
    <property type="entry name" value="Adenine nucleotide alpha hydrolases-like"/>
    <property type="match status" value="1"/>
</dbReference>
<comment type="cofactor">
    <cofactor evidence="8">
        <name>FAD</name>
        <dbReference type="ChEBI" id="CHEBI:57692"/>
    </cofactor>
    <text evidence="8">Binds 1 FAD per dimer.</text>
</comment>
<evidence type="ECO:0000256" key="1">
    <source>
        <dbReference type="ARBA" id="ARBA00005817"/>
    </source>
</evidence>
<dbReference type="FunFam" id="3.40.50.1220:FF:000001">
    <property type="entry name" value="Electron transfer flavoprotein, alpha subunit"/>
    <property type="match status" value="1"/>
</dbReference>
<dbReference type="Gene3D" id="3.40.50.620">
    <property type="entry name" value="HUPs"/>
    <property type="match status" value="1"/>
</dbReference>
<gene>
    <name evidence="10" type="primary">etfA</name>
    <name evidence="10" type="ORF">BRSU_2761</name>
</gene>
<dbReference type="Pfam" id="PF00766">
    <property type="entry name" value="ETF_alpha"/>
    <property type="match status" value="1"/>
</dbReference>
<evidence type="ECO:0000256" key="6">
    <source>
        <dbReference type="ARBA" id="ARBA00068674"/>
    </source>
</evidence>
<evidence type="ECO:0000256" key="7">
    <source>
        <dbReference type="ARBA" id="ARBA00079299"/>
    </source>
</evidence>
<dbReference type="InterPro" id="IPR001308">
    <property type="entry name" value="ETF_a/FixB"/>
</dbReference>
<keyword evidence="4" id="KW-0249">Electron transport</keyword>
<keyword evidence="4" id="KW-0813">Transport</keyword>
<dbReference type="Pfam" id="PF01012">
    <property type="entry name" value="ETF"/>
    <property type="match status" value="1"/>
</dbReference>
<evidence type="ECO:0000313" key="10">
    <source>
        <dbReference type="EMBL" id="CRF35598.1"/>
    </source>
</evidence>
<dbReference type="GO" id="GO:0033539">
    <property type="term" value="P:fatty acid beta-oxidation using acyl-CoA dehydrogenase"/>
    <property type="evidence" value="ECO:0007669"/>
    <property type="project" value="TreeGrafter"/>
</dbReference>
<protein>
    <recommendedName>
        <fullName evidence="6">Electron transfer flavoprotein subunit alpha</fullName>
    </recommendedName>
    <alternativeName>
        <fullName evidence="7">Electron transfer flavoprotein large subunit</fullName>
    </alternativeName>
</protein>
<dbReference type="PANTHER" id="PTHR43153">
    <property type="entry name" value="ELECTRON TRANSFER FLAVOPROTEIN ALPHA"/>
    <property type="match status" value="1"/>
</dbReference>
<dbReference type="InterPro" id="IPR014729">
    <property type="entry name" value="Rossmann-like_a/b/a_fold"/>
</dbReference>
<dbReference type="CDD" id="cd01715">
    <property type="entry name" value="ETF_alpha"/>
    <property type="match status" value="1"/>
</dbReference>
<evidence type="ECO:0000256" key="8">
    <source>
        <dbReference type="PIRSR" id="PIRSR000089-1"/>
    </source>
</evidence>
<evidence type="ECO:0000256" key="3">
    <source>
        <dbReference type="ARBA" id="ARBA00022827"/>
    </source>
</evidence>
<dbReference type="SUPFAM" id="SSF52467">
    <property type="entry name" value="DHS-like NAD/FAD-binding domain"/>
    <property type="match status" value="1"/>
</dbReference>
<dbReference type="AlphaFoldDB" id="A0A0G4KAJ6"/>
<dbReference type="Gene3D" id="3.40.50.1220">
    <property type="entry name" value="TPP-binding domain"/>
    <property type="match status" value="1"/>
</dbReference>
<dbReference type="Proteomes" id="UP000043763">
    <property type="component" value="Unassembled WGS sequence"/>
</dbReference>
<feature type="domain" description="Electron transfer flavoprotein alpha/beta-subunit N-terminal" evidence="9">
    <location>
        <begin position="9"/>
        <end position="206"/>
    </location>
</feature>
<evidence type="ECO:0000256" key="2">
    <source>
        <dbReference type="ARBA" id="ARBA00022630"/>
    </source>
</evidence>
<dbReference type="InterPro" id="IPR033947">
    <property type="entry name" value="ETF_alpha_N"/>
</dbReference>
<evidence type="ECO:0000256" key="5">
    <source>
        <dbReference type="ARBA" id="ARBA00025649"/>
    </source>
</evidence>
<dbReference type="GO" id="GO:0009055">
    <property type="term" value="F:electron transfer activity"/>
    <property type="evidence" value="ECO:0007669"/>
    <property type="project" value="InterPro"/>
</dbReference>
<dbReference type="SMART" id="SM00893">
    <property type="entry name" value="ETF"/>
    <property type="match status" value="1"/>
</dbReference>
<dbReference type="InterPro" id="IPR014731">
    <property type="entry name" value="ETF_asu_C"/>
</dbReference>
<feature type="binding site" evidence="8">
    <location>
        <begin position="278"/>
        <end position="285"/>
    </location>
    <ligand>
        <name>FAD</name>
        <dbReference type="ChEBI" id="CHEBI:57692"/>
    </ligand>
</feature>
<proteinExistence type="inferred from homology"/>
<feature type="binding site" evidence="8">
    <location>
        <position position="299"/>
    </location>
    <ligand>
        <name>FAD</name>
        <dbReference type="ChEBI" id="CHEBI:57692"/>
    </ligand>
</feature>
<dbReference type="InterPro" id="IPR014730">
    <property type="entry name" value="ETF_a/b_N"/>
</dbReference>
<organism evidence="10 11">
    <name type="scientific">Brachyspira suanatina</name>
    <dbReference type="NCBI Taxonomy" id="381802"/>
    <lineage>
        <taxon>Bacteria</taxon>
        <taxon>Pseudomonadati</taxon>
        <taxon>Spirochaetota</taxon>
        <taxon>Spirochaetia</taxon>
        <taxon>Brachyspirales</taxon>
        <taxon>Brachyspiraceae</taxon>
        <taxon>Brachyspira</taxon>
    </lineage>
</organism>